<reference evidence="1" key="1">
    <citation type="submission" date="2023-10" db="EMBL/GenBank/DDBJ databases">
        <authorList>
            <person name="Rodriguez Cubillos JULIANA M."/>
            <person name="De Vega J."/>
        </authorList>
    </citation>
    <scope>NUCLEOTIDE SEQUENCE</scope>
</reference>
<comment type="caution">
    <text evidence="1">The sequence shown here is derived from an EMBL/GenBank/DDBJ whole genome shotgun (WGS) entry which is preliminary data.</text>
</comment>
<organism evidence="1 2">
    <name type="scientific">Trifolium pratense</name>
    <name type="common">Red clover</name>
    <dbReference type="NCBI Taxonomy" id="57577"/>
    <lineage>
        <taxon>Eukaryota</taxon>
        <taxon>Viridiplantae</taxon>
        <taxon>Streptophyta</taxon>
        <taxon>Embryophyta</taxon>
        <taxon>Tracheophyta</taxon>
        <taxon>Spermatophyta</taxon>
        <taxon>Magnoliopsida</taxon>
        <taxon>eudicotyledons</taxon>
        <taxon>Gunneridae</taxon>
        <taxon>Pentapetalae</taxon>
        <taxon>rosids</taxon>
        <taxon>fabids</taxon>
        <taxon>Fabales</taxon>
        <taxon>Fabaceae</taxon>
        <taxon>Papilionoideae</taxon>
        <taxon>50 kb inversion clade</taxon>
        <taxon>NPAAA clade</taxon>
        <taxon>Hologalegina</taxon>
        <taxon>IRL clade</taxon>
        <taxon>Trifolieae</taxon>
        <taxon>Trifolium</taxon>
    </lineage>
</organism>
<evidence type="ECO:0000313" key="1">
    <source>
        <dbReference type="EMBL" id="CAJ2634331.1"/>
    </source>
</evidence>
<name>A0ACB0IQJ4_TRIPR</name>
<proteinExistence type="predicted"/>
<accession>A0ACB0IQJ4</accession>
<sequence>MSSSSKQEKNNDGDNNNTNRSLKKGTWSKDEDKILVDYVTKYGARKWNEVQKRTELARSGNCCRFRWINHLQPGVVKGKFSEHEAKEVIRMKKLNLKWCDMAKQLPGRSDNDIKNFWNARERKLNRENSLNGSSSLSHDHELNDNREKSLSGSTSTSQQVDSQDDKYSKQFPKLIDDSNKQLPKFPKLVNDSNMFYTNVGSTSISNHTTPSGINRAGIGTSFMHEARVPNPSSFSPYLNLQNMYNPLPSIEHNLHGKYPSRYDEINAKLFEVSNKELPKWVDDSKMPYYCVGSTSTSKHTTPTWTNRVGNGTSSNQFTMVPNPLPPCSYVQNMDYQLPSYKKLGEYPQNPLPPPKEAQYQRTGSVSPYRTKKIMEDYNASRVHSSKVNLADGNGKKPISFENDFGANSLRNFTDSYLRRASSLLDNGNNNNLNDKLPHDVKDTLNTAINEKGIDWDRFSYFGSFDNNVNNNLHDKIPHNNDKILDDIKDTLGAALHGKGIDSDHFPDLSSSDNDDNNNLHDKIPHNMKDTLDAVIYGKSFHPK</sequence>
<dbReference type="Proteomes" id="UP001177021">
    <property type="component" value="Unassembled WGS sequence"/>
</dbReference>
<dbReference type="EMBL" id="CASHSV030000002">
    <property type="protein sequence ID" value="CAJ2634331.1"/>
    <property type="molecule type" value="Genomic_DNA"/>
</dbReference>
<protein>
    <submittedName>
        <fullName evidence="1">Uncharacterized protein</fullName>
    </submittedName>
</protein>
<evidence type="ECO:0000313" key="2">
    <source>
        <dbReference type="Proteomes" id="UP001177021"/>
    </source>
</evidence>
<gene>
    <name evidence="1" type="ORF">MILVUS5_LOCUS5271</name>
</gene>
<keyword evidence="2" id="KW-1185">Reference proteome</keyword>